<dbReference type="InParanoid" id="A0A2K1IWM7"/>
<evidence type="ECO:0000313" key="2">
    <source>
        <dbReference type="EMBL" id="PNR33684.1"/>
    </source>
</evidence>
<dbReference type="EMBL" id="ABEU02000019">
    <property type="protein sequence ID" value="PNR33684.1"/>
    <property type="molecule type" value="Genomic_DNA"/>
</dbReference>
<name>A0A2K1IWM7_PHYPA</name>
<keyword evidence="4" id="KW-1185">Reference proteome</keyword>
<reference evidence="2 4" key="1">
    <citation type="journal article" date="2008" name="Science">
        <title>The Physcomitrella genome reveals evolutionary insights into the conquest of land by plants.</title>
        <authorList>
            <person name="Rensing S."/>
            <person name="Lang D."/>
            <person name="Zimmer A."/>
            <person name="Terry A."/>
            <person name="Salamov A."/>
            <person name="Shapiro H."/>
            <person name="Nishiyama T."/>
            <person name="Perroud P.-F."/>
            <person name="Lindquist E."/>
            <person name="Kamisugi Y."/>
            <person name="Tanahashi T."/>
            <person name="Sakakibara K."/>
            <person name="Fujita T."/>
            <person name="Oishi K."/>
            <person name="Shin-I T."/>
            <person name="Kuroki Y."/>
            <person name="Toyoda A."/>
            <person name="Suzuki Y."/>
            <person name="Hashimoto A."/>
            <person name="Yamaguchi K."/>
            <person name="Sugano A."/>
            <person name="Kohara Y."/>
            <person name="Fujiyama A."/>
            <person name="Anterola A."/>
            <person name="Aoki S."/>
            <person name="Ashton N."/>
            <person name="Barbazuk W.B."/>
            <person name="Barker E."/>
            <person name="Bennetzen J."/>
            <person name="Bezanilla M."/>
            <person name="Blankenship R."/>
            <person name="Cho S.H."/>
            <person name="Dutcher S."/>
            <person name="Estelle M."/>
            <person name="Fawcett J.A."/>
            <person name="Gundlach H."/>
            <person name="Hanada K."/>
            <person name="Heyl A."/>
            <person name="Hicks K.A."/>
            <person name="Hugh J."/>
            <person name="Lohr M."/>
            <person name="Mayer K."/>
            <person name="Melkozernov A."/>
            <person name="Murata T."/>
            <person name="Nelson D."/>
            <person name="Pils B."/>
            <person name="Prigge M."/>
            <person name="Reiss B."/>
            <person name="Renner T."/>
            <person name="Rombauts S."/>
            <person name="Rushton P."/>
            <person name="Sanderfoot A."/>
            <person name="Schween G."/>
            <person name="Shiu S.-H."/>
            <person name="Stueber K."/>
            <person name="Theodoulou F.L."/>
            <person name="Tu H."/>
            <person name="Van de Peer Y."/>
            <person name="Verrier P.J."/>
            <person name="Waters E."/>
            <person name="Wood A."/>
            <person name="Yang L."/>
            <person name="Cove D."/>
            <person name="Cuming A."/>
            <person name="Hasebe M."/>
            <person name="Lucas S."/>
            <person name="Mishler D.B."/>
            <person name="Reski R."/>
            <person name="Grigoriev I."/>
            <person name="Quatrano R.S."/>
            <person name="Boore J.L."/>
        </authorList>
    </citation>
    <scope>NUCLEOTIDE SEQUENCE [LARGE SCALE GENOMIC DNA]</scope>
    <source>
        <strain evidence="3 4">cv. Gransden 2004</strain>
    </source>
</reference>
<organism evidence="2">
    <name type="scientific">Physcomitrium patens</name>
    <name type="common">Spreading-leaved earth moss</name>
    <name type="synonym">Physcomitrella patens</name>
    <dbReference type="NCBI Taxonomy" id="3218"/>
    <lineage>
        <taxon>Eukaryota</taxon>
        <taxon>Viridiplantae</taxon>
        <taxon>Streptophyta</taxon>
        <taxon>Embryophyta</taxon>
        <taxon>Bryophyta</taxon>
        <taxon>Bryophytina</taxon>
        <taxon>Bryopsida</taxon>
        <taxon>Funariidae</taxon>
        <taxon>Funariales</taxon>
        <taxon>Funariaceae</taxon>
        <taxon>Physcomitrium</taxon>
    </lineage>
</organism>
<sequence>MLCIKLIKYQIVLFEFNIEILVYIVGSCTACGSIFGISSRSSIVDLQFPLLDFYHKG</sequence>
<dbReference type="Gramene" id="Pp3c19_510V3.2">
    <property type="protein sequence ID" value="PAC:32939713.CDS.1"/>
    <property type="gene ID" value="Pp3c19_510"/>
</dbReference>
<feature type="transmembrane region" description="Helical" evidence="1">
    <location>
        <begin position="20"/>
        <end position="38"/>
    </location>
</feature>
<dbReference type="EnsemblPlants" id="Pp3c19_510V3.2">
    <property type="protein sequence ID" value="PAC:32939713.CDS.1"/>
    <property type="gene ID" value="Pp3c19_510"/>
</dbReference>
<gene>
    <name evidence="2" type="ORF">PHYPA_023500</name>
</gene>
<evidence type="ECO:0000313" key="4">
    <source>
        <dbReference type="Proteomes" id="UP000006727"/>
    </source>
</evidence>
<keyword evidence="1" id="KW-0812">Transmembrane</keyword>
<evidence type="ECO:0000313" key="3">
    <source>
        <dbReference type="EnsemblPlants" id="PAC:32939712.CDS.1"/>
    </source>
</evidence>
<reference evidence="2 4" key="2">
    <citation type="journal article" date="2018" name="Plant J.">
        <title>The Physcomitrella patens chromosome-scale assembly reveals moss genome structure and evolution.</title>
        <authorList>
            <person name="Lang D."/>
            <person name="Ullrich K.K."/>
            <person name="Murat F."/>
            <person name="Fuchs J."/>
            <person name="Jenkins J."/>
            <person name="Haas F.B."/>
            <person name="Piednoel M."/>
            <person name="Gundlach H."/>
            <person name="Van Bel M."/>
            <person name="Meyberg R."/>
            <person name="Vives C."/>
            <person name="Morata J."/>
            <person name="Symeonidi A."/>
            <person name="Hiss M."/>
            <person name="Muchero W."/>
            <person name="Kamisugi Y."/>
            <person name="Saleh O."/>
            <person name="Blanc G."/>
            <person name="Decker E.L."/>
            <person name="van Gessel N."/>
            <person name="Grimwood J."/>
            <person name="Hayes R.D."/>
            <person name="Graham S.W."/>
            <person name="Gunter L.E."/>
            <person name="McDaniel S.F."/>
            <person name="Hoernstein S.N.W."/>
            <person name="Larsson A."/>
            <person name="Li F.W."/>
            <person name="Perroud P.F."/>
            <person name="Phillips J."/>
            <person name="Ranjan P."/>
            <person name="Rokshar D.S."/>
            <person name="Rothfels C.J."/>
            <person name="Schneider L."/>
            <person name="Shu S."/>
            <person name="Stevenson D.W."/>
            <person name="Thummler F."/>
            <person name="Tillich M."/>
            <person name="Villarreal Aguilar J.C."/>
            <person name="Widiez T."/>
            <person name="Wong G.K."/>
            <person name="Wymore A."/>
            <person name="Zhang Y."/>
            <person name="Zimmer A.D."/>
            <person name="Quatrano R.S."/>
            <person name="Mayer K.F.X."/>
            <person name="Goodstein D."/>
            <person name="Casacuberta J.M."/>
            <person name="Vandepoele K."/>
            <person name="Reski R."/>
            <person name="Cuming A.C."/>
            <person name="Tuskan G.A."/>
            <person name="Maumus F."/>
            <person name="Salse J."/>
            <person name="Schmutz J."/>
            <person name="Rensing S.A."/>
        </authorList>
    </citation>
    <scope>NUCLEOTIDE SEQUENCE [LARGE SCALE GENOMIC DNA]</scope>
    <source>
        <strain evidence="3 4">cv. Gransden 2004</strain>
    </source>
</reference>
<dbReference type="AlphaFoldDB" id="A0A2K1IWM7"/>
<reference evidence="3" key="3">
    <citation type="submission" date="2020-12" db="UniProtKB">
        <authorList>
            <consortium name="EnsemblPlants"/>
        </authorList>
    </citation>
    <scope>IDENTIFICATION</scope>
</reference>
<dbReference type="EnsemblPlants" id="Pp3c19_510V3.1">
    <property type="protein sequence ID" value="PAC:32939712.CDS.1"/>
    <property type="gene ID" value="Pp3c19_510"/>
</dbReference>
<dbReference type="Proteomes" id="UP000006727">
    <property type="component" value="Chromosome 19"/>
</dbReference>
<accession>A0A2K1IWM7</accession>
<dbReference type="Gramene" id="Pp3c19_510V3.1">
    <property type="protein sequence ID" value="PAC:32939712.CDS.1"/>
    <property type="gene ID" value="Pp3c19_510"/>
</dbReference>
<evidence type="ECO:0000256" key="1">
    <source>
        <dbReference type="SAM" id="Phobius"/>
    </source>
</evidence>
<protein>
    <submittedName>
        <fullName evidence="2 3">Uncharacterized protein</fullName>
    </submittedName>
</protein>
<keyword evidence="1" id="KW-1133">Transmembrane helix</keyword>
<proteinExistence type="predicted"/>
<keyword evidence="1" id="KW-0472">Membrane</keyword>